<evidence type="ECO:0008006" key="7">
    <source>
        <dbReference type="Google" id="ProtNLM"/>
    </source>
</evidence>
<dbReference type="GO" id="GO:0032798">
    <property type="term" value="C:Swi5-Sfr1 complex"/>
    <property type="evidence" value="ECO:0007669"/>
    <property type="project" value="TreeGrafter"/>
</dbReference>
<sequence length="153" mass="16704">MRRSASPSKTNRSAPPARAAPSDTSILKTPFKPLSGLPSRPPSLRQPTPAGPSTAVLPRDVRTRSIDELQQDVAEMQLVLDERLNTHNAARKKAGLREQTPQQVVDEYIALLTQYNRVKDAAQVVFDKIADIEQLPAKDIHSRYGVGEGGEAA</sequence>
<keyword evidence="2" id="KW-0227">DNA damage</keyword>
<evidence type="ECO:0000256" key="2">
    <source>
        <dbReference type="ARBA" id="ARBA00022763"/>
    </source>
</evidence>
<dbReference type="HOGENOM" id="CLU_1661934_0_0_1"/>
<evidence type="ECO:0000256" key="1">
    <source>
        <dbReference type="ARBA" id="ARBA00008060"/>
    </source>
</evidence>
<dbReference type="Proteomes" id="UP000019377">
    <property type="component" value="Unassembled WGS sequence"/>
</dbReference>
<dbReference type="OrthoDB" id="255837at2759"/>
<organism evidence="5 6">
    <name type="scientific">Kalmanozyma brasiliensis (strain GHG001)</name>
    <name type="common">Yeast</name>
    <name type="synonym">Pseudozyma brasiliensis</name>
    <dbReference type="NCBI Taxonomy" id="1365824"/>
    <lineage>
        <taxon>Eukaryota</taxon>
        <taxon>Fungi</taxon>
        <taxon>Dikarya</taxon>
        <taxon>Basidiomycota</taxon>
        <taxon>Ustilaginomycotina</taxon>
        <taxon>Ustilaginomycetes</taxon>
        <taxon>Ustilaginales</taxon>
        <taxon>Ustilaginaceae</taxon>
        <taxon>Kalmanozyma</taxon>
    </lineage>
</organism>
<dbReference type="GO" id="GO:0010772">
    <property type="term" value="P:meiotic DNA recombinase assembly involved in reciprocal meiotic recombination"/>
    <property type="evidence" value="ECO:0007669"/>
    <property type="project" value="TreeGrafter"/>
</dbReference>
<dbReference type="PANTHER" id="PTHR28529:SF2">
    <property type="entry name" value="DNA REPAIR PROTEIN SWI5 HOMOLOG"/>
    <property type="match status" value="1"/>
</dbReference>
<evidence type="ECO:0000313" key="6">
    <source>
        <dbReference type="Proteomes" id="UP000019377"/>
    </source>
</evidence>
<dbReference type="InterPro" id="IPR010760">
    <property type="entry name" value="DNA-repair_Swi5"/>
</dbReference>
<dbReference type="GeneID" id="27420808"/>
<accession>V5ENM5</accession>
<name>V5ENM5_KALBG</name>
<dbReference type="OMA" id="KDIHARY"/>
<gene>
    <name evidence="5" type="ORF">PSEUBRA_SCAF3g04193</name>
</gene>
<proteinExistence type="inferred from homology"/>
<feature type="compositionally biased region" description="Low complexity" evidence="4">
    <location>
        <begin position="12"/>
        <end position="22"/>
    </location>
</feature>
<dbReference type="EMBL" id="KI545873">
    <property type="protein sequence ID" value="EST06685.1"/>
    <property type="molecule type" value="Genomic_DNA"/>
</dbReference>
<dbReference type="eggNOG" id="ENOG502RDRI">
    <property type="taxonomic scope" value="Eukaryota"/>
</dbReference>
<feature type="compositionally biased region" description="Low complexity" evidence="4">
    <location>
        <begin position="33"/>
        <end position="48"/>
    </location>
</feature>
<keyword evidence="6" id="KW-1185">Reference proteome</keyword>
<dbReference type="PANTHER" id="PTHR28529">
    <property type="entry name" value="DNA REPAIR PROTEIN SWI5 HOMOLOG"/>
    <property type="match status" value="1"/>
</dbReference>
<feature type="region of interest" description="Disordered" evidence="4">
    <location>
        <begin position="1"/>
        <end position="60"/>
    </location>
</feature>
<dbReference type="Pfam" id="PF07061">
    <property type="entry name" value="Swi5"/>
    <property type="match status" value="1"/>
</dbReference>
<protein>
    <recommendedName>
        <fullName evidence="7">Swi5-domain-containing protein</fullName>
    </recommendedName>
</protein>
<dbReference type="AlphaFoldDB" id="V5ENM5"/>
<dbReference type="STRING" id="1365824.V5ENM5"/>
<dbReference type="GO" id="GO:0034974">
    <property type="term" value="C:Swi5-Swi2 complex"/>
    <property type="evidence" value="ECO:0007669"/>
    <property type="project" value="TreeGrafter"/>
</dbReference>
<dbReference type="RefSeq" id="XP_016291674.1">
    <property type="nucleotide sequence ID" value="XM_016438130.1"/>
</dbReference>
<evidence type="ECO:0000256" key="3">
    <source>
        <dbReference type="ARBA" id="ARBA00023204"/>
    </source>
</evidence>
<dbReference type="Gene3D" id="1.20.5.170">
    <property type="match status" value="1"/>
</dbReference>
<evidence type="ECO:0000256" key="4">
    <source>
        <dbReference type="SAM" id="MobiDB-lite"/>
    </source>
</evidence>
<keyword evidence="3" id="KW-0234">DNA repair</keyword>
<evidence type="ECO:0000313" key="5">
    <source>
        <dbReference type="EMBL" id="EST06685.1"/>
    </source>
</evidence>
<comment type="similarity">
    <text evidence="1">Belongs to the SWI5/SAE3 family.</text>
</comment>
<dbReference type="GO" id="GO:0000709">
    <property type="term" value="P:meiotic joint molecule formation"/>
    <property type="evidence" value="ECO:0007669"/>
    <property type="project" value="TreeGrafter"/>
</dbReference>
<feature type="compositionally biased region" description="Polar residues" evidence="4">
    <location>
        <begin position="1"/>
        <end position="11"/>
    </location>
</feature>
<reference evidence="6" key="1">
    <citation type="journal article" date="2013" name="Genome Announc.">
        <title>Draft genome sequence of Pseudozyma brasiliensis sp. nov. strain GHG001, a high producer of endo-1,4-xylanase isolated from an insect pest of sugarcane.</title>
        <authorList>
            <person name="Oliveira J.V.D.C."/>
            <person name="dos Santos R.A.C."/>
            <person name="Borges T.A."/>
            <person name="Riano-Pachon D.M."/>
            <person name="Goldman G.H."/>
        </authorList>
    </citation>
    <scope>NUCLEOTIDE SEQUENCE [LARGE SCALE GENOMIC DNA]</scope>
    <source>
        <strain evidence="6">GHG001</strain>
    </source>
</reference>